<dbReference type="OrthoDB" id="6120799at2"/>
<protein>
    <recommendedName>
        <fullName evidence="3">Thioredoxin</fullName>
    </recommendedName>
</protein>
<dbReference type="InterPro" id="IPR036249">
    <property type="entry name" value="Thioredoxin-like_sf"/>
</dbReference>
<evidence type="ECO:0000313" key="2">
    <source>
        <dbReference type="Proteomes" id="UP000005631"/>
    </source>
</evidence>
<evidence type="ECO:0000313" key="1">
    <source>
        <dbReference type="EMBL" id="AEV31644.1"/>
    </source>
</evidence>
<dbReference type="EMBL" id="CP003156">
    <property type="protein sequence ID" value="AEV31644.1"/>
    <property type="molecule type" value="Genomic_DNA"/>
</dbReference>
<dbReference type="STRING" id="926562.Oweho_0630"/>
<reference evidence="1 2" key="1">
    <citation type="journal article" date="2012" name="Stand. Genomic Sci.">
        <title>Genome sequence of the orange-pigmented seawater bacterium Owenweeksia hongkongensis type strain (UST20020801(T)).</title>
        <authorList>
            <person name="Riedel T."/>
            <person name="Held B."/>
            <person name="Nolan M."/>
            <person name="Lucas S."/>
            <person name="Lapidus A."/>
            <person name="Tice H."/>
            <person name="Del Rio T.G."/>
            <person name="Cheng J.F."/>
            <person name="Han C."/>
            <person name="Tapia R."/>
            <person name="Goodwin L.A."/>
            <person name="Pitluck S."/>
            <person name="Liolios K."/>
            <person name="Mavromatis K."/>
            <person name="Pagani I."/>
            <person name="Ivanova N."/>
            <person name="Mikhailova N."/>
            <person name="Pati A."/>
            <person name="Chen A."/>
            <person name="Palaniappan K."/>
            <person name="Rohde M."/>
            <person name="Tindall B.J."/>
            <person name="Detter J.C."/>
            <person name="Goker M."/>
            <person name="Woyke T."/>
            <person name="Bristow J."/>
            <person name="Eisen J.A."/>
            <person name="Markowitz V."/>
            <person name="Hugenholtz P."/>
            <person name="Klenk H.P."/>
            <person name="Kyrpides N.C."/>
        </authorList>
    </citation>
    <scope>NUCLEOTIDE SEQUENCE</scope>
    <source>
        <strain evidence="2">DSM 17368 / JCM 12287 / NRRL B-23963</strain>
    </source>
</reference>
<dbReference type="PATRIC" id="fig|926562.3.peg.642"/>
<dbReference type="Proteomes" id="UP000005631">
    <property type="component" value="Chromosome"/>
</dbReference>
<proteinExistence type="predicted"/>
<evidence type="ECO:0008006" key="3">
    <source>
        <dbReference type="Google" id="ProtNLM"/>
    </source>
</evidence>
<accession>G8R0X3</accession>
<keyword evidence="2" id="KW-1185">Reference proteome</keyword>
<name>G8R0X3_OWEHD</name>
<dbReference type="eggNOG" id="COG0526">
    <property type="taxonomic scope" value="Bacteria"/>
</dbReference>
<gene>
    <name evidence="1" type="ordered locus">Oweho_0630</name>
</gene>
<dbReference type="Gene3D" id="3.40.30.10">
    <property type="entry name" value="Glutaredoxin"/>
    <property type="match status" value="1"/>
</dbReference>
<organism evidence="1 2">
    <name type="scientific">Owenweeksia hongkongensis (strain DSM 17368 / CIP 108786 / JCM 12287 / NRRL B-23963 / UST20020801)</name>
    <dbReference type="NCBI Taxonomy" id="926562"/>
    <lineage>
        <taxon>Bacteria</taxon>
        <taxon>Pseudomonadati</taxon>
        <taxon>Bacteroidota</taxon>
        <taxon>Flavobacteriia</taxon>
        <taxon>Flavobacteriales</taxon>
        <taxon>Owenweeksiaceae</taxon>
        <taxon>Owenweeksia</taxon>
    </lineage>
</organism>
<dbReference type="SUPFAM" id="SSF52833">
    <property type="entry name" value="Thioredoxin-like"/>
    <property type="match status" value="1"/>
</dbReference>
<dbReference type="AlphaFoldDB" id="G8R0X3"/>
<dbReference type="HOGENOM" id="CLU_114536_0_0_10"/>
<sequence length="199" mass="23065">MNMIDKAIENSMSYTEYRELIDRLRANNKTTGDNHSEDMLNYTDLNIARMNKWDKRFVLDADVQTLLKNIEKKETWIVLTEAWCGDAAHSVPVMSKMADASENIDLHLVLRDENLELMDKYLTNGGRSIPKLIRLDAETGEELSTWGPRPKESQDLFTRMKKEGFEKADINKDLQLWYARNSGKAIEQELAQMLSYQLT</sequence>
<dbReference type="KEGG" id="oho:Oweho_0630"/>
<dbReference type="Pfam" id="PF14595">
    <property type="entry name" value="Thioredoxin_9"/>
    <property type="match status" value="1"/>
</dbReference>